<name>A0A4Y2MN31_ARAVE</name>
<reference evidence="1 2" key="1">
    <citation type="journal article" date="2019" name="Sci. Rep.">
        <title>Orb-weaving spider Araneus ventricosus genome elucidates the spidroin gene catalogue.</title>
        <authorList>
            <person name="Kono N."/>
            <person name="Nakamura H."/>
            <person name="Ohtoshi R."/>
            <person name="Moran D.A.P."/>
            <person name="Shinohara A."/>
            <person name="Yoshida Y."/>
            <person name="Fujiwara M."/>
            <person name="Mori M."/>
            <person name="Tomita M."/>
            <person name="Arakawa K."/>
        </authorList>
    </citation>
    <scope>NUCLEOTIDE SEQUENCE [LARGE SCALE GENOMIC DNA]</scope>
</reference>
<dbReference type="EMBL" id="BGPR01007661">
    <property type="protein sequence ID" value="GBN28578.1"/>
    <property type="molecule type" value="Genomic_DNA"/>
</dbReference>
<dbReference type="Proteomes" id="UP000499080">
    <property type="component" value="Unassembled WGS sequence"/>
</dbReference>
<comment type="caution">
    <text evidence="1">The sequence shown here is derived from an EMBL/GenBank/DDBJ whole genome shotgun (WGS) entry which is preliminary data.</text>
</comment>
<accession>A0A4Y2MN31</accession>
<sequence length="110" mass="12435">MYVRMDLGGPLMLVWCDAYRDGLQGPLQIGQCGVMSGMDFGASLCRSSAMHIRWILGGPPRRQYDVYQIDFEGLTMWGGLLRVYQILNLRHLHVGNCGCISDRYDGHPWA</sequence>
<keyword evidence="2" id="KW-1185">Reference proteome</keyword>
<gene>
    <name evidence="1" type="ORF">AVEN_200516_1</name>
</gene>
<organism evidence="1 2">
    <name type="scientific">Araneus ventricosus</name>
    <name type="common">Orbweaver spider</name>
    <name type="synonym">Epeira ventricosa</name>
    <dbReference type="NCBI Taxonomy" id="182803"/>
    <lineage>
        <taxon>Eukaryota</taxon>
        <taxon>Metazoa</taxon>
        <taxon>Ecdysozoa</taxon>
        <taxon>Arthropoda</taxon>
        <taxon>Chelicerata</taxon>
        <taxon>Arachnida</taxon>
        <taxon>Araneae</taxon>
        <taxon>Araneomorphae</taxon>
        <taxon>Entelegynae</taxon>
        <taxon>Araneoidea</taxon>
        <taxon>Araneidae</taxon>
        <taxon>Araneus</taxon>
    </lineage>
</organism>
<dbReference type="AlphaFoldDB" id="A0A4Y2MN31"/>
<evidence type="ECO:0000313" key="1">
    <source>
        <dbReference type="EMBL" id="GBN28578.1"/>
    </source>
</evidence>
<proteinExistence type="predicted"/>
<protein>
    <submittedName>
        <fullName evidence="1">Uncharacterized protein</fullName>
    </submittedName>
</protein>
<evidence type="ECO:0000313" key="2">
    <source>
        <dbReference type="Proteomes" id="UP000499080"/>
    </source>
</evidence>